<dbReference type="RefSeq" id="WP_378248322.1">
    <property type="nucleotide sequence ID" value="NZ_JBHSKF010000006.1"/>
</dbReference>
<dbReference type="Pfam" id="PF01467">
    <property type="entry name" value="CTP_transf_like"/>
    <property type="match status" value="1"/>
</dbReference>
<accession>A0ABW0EP02</accession>
<dbReference type="InterPro" id="IPR011611">
    <property type="entry name" value="PfkB_dom"/>
</dbReference>
<keyword evidence="9" id="KW-1185">Reference proteome</keyword>
<name>A0ABW0EP02_9PSEU</name>
<evidence type="ECO:0000259" key="6">
    <source>
        <dbReference type="Pfam" id="PF00294"/>
    </source>
</evidence>
<protein>
    <submittedName>
        <fullName evidence="8">PfkB family carbohydrate kinase</fullName>
    </submittedName>
</protein>
<dbReference type="InterPro" id="IPR014729">
    <property type="entry name" value="Rossmann-like_a/b/a_fold"/>
</dbReference>
<gene>
    <name evidence="8" type="ORF">ACFPM7_15555</name>
</gene>
<evidence type="ECO:0000313" key="8">
    <source>
        <dbReference type="EMBL" id="MFC5288476.1"/>
    </source>
</evidence>
<dbReference type="PANTHER" id="PTHR46969">
    <property type="entry name" value="BIFUNCTIONAL PROTEIN HLDE"/>
    <property type="match status" value="1"/>
</dbReference>
<dbReference type="NCBIfam" id="TIGR00125">
    <property type="entry name" value="cyt_tran_rel"/>
    <property type="match status" value="1"/>
</dbReference>
<dbReference type="EMBL" id="JBHSKF010000006">
    <property type="protein sequence ID" value="MFC5288476.1"/>
    <property type="molecule type" value="Genomic_DNA"/>
</dbReference>
<dbReference type="SUPFAM" id="SSF52374">
    <property type="entry name" value="Nucleotidylyl transferase"/>
    <property type="match status" value="1"/>
</dbReference>
<dbReference type="PANTHER" id="PTHR46969:SF1">
    <property type="entry name" value="BIFUNCTIONAL PROTEIN HLDE"/>
    <property type="match status" value="1"/>
</dbReference>
<dbReference type="InterPro" id="IPR029056">
    <property type="entry name" value="Ribokinase-like"/>
</dbReference>
<keyword evidence="3 8" id="KW-0418">Kinase</keyword>
<evidence type="ECO:0000256" key="3">
    <source>
        <dbReference type="ARBA" id="ARBA00022777"/>
    </source>
</evidence>
<keyword evidence="2" id="KW-0808">Transferase</keyword>
<comment type="caution">
    <text evidence="8">The sequence shown here is derived from an EMBL/GenBank/DDBJ whole genome shotgun (WGS) entry which is preliminary data.</text>
</comment>
<evidence type="ECO:0000256" key="4">
    <source>
        <dbReference type="ARBA" id="ARBA00023268"/>
    </source>
</evidence>
<evidence type="ECO:0000256" key="5">
    <source>
        <dbReference type="ARBA" id="ARBA00023277"/>
    </source>
</evidence>
<organism evidence="8 9">
    <name type="scientific">Actinokineospora guangxiensis</name>
    <dbReference type="NCBI Taxonomy" id="1490288"/>
    <lineage>
        <taxon>Bacteria</taxon>
        <taxon>Bacillati</taxon>
        <taxon>Actinomycetota</taxon>
        <taxon>Actinomycetes</taxon>
        <taxon>Pseudonocardiales</taxon>
        <taxon>Pseudonocardiaceae</taxon>
        <taxon>Actinokineospora</taxon>
    </lineage>
</organism>
<dbReference type="PROSITE" id="PS00583">
    <property type="entry name" value="PFKB_KINASES_1"/>
    <property type="match status" value="1"/>
</dbReference>
<dbReference type="SUPFAM" id="SSF53613">
    <property type="entry name" value="Ribokinase-like"/>
    <property type="match status" value="1"/>
</dbReference>
<dbReference type="Pfam" id="PF00294">
    <property type="entry name" value="PfkB"/>
    <property type="match status" value="1"/>
</dbReference>
<dbReference type="InterPro" id="IPR002173">
    <property type="entry name" value="Carboh/pur_kinase_PfkB_CS"/>
</dbReference>
<reference evidence="9" key="1">
    <citation type="journal article" date="2019" name="Int. J. Syst. Evol. Microbiol.">
        <title>The Global Catalogue of Microorganisms (GCM) 10K type strain sequencing project: providing services to taxonomists for standard genome sequencing and annotation.</title>
        <authorList>
            <consortium name="The Broad Institute Genomics Platform"/>
            <consortium name="The Broad Institute Genome Sequencing Center for Infectious Disease"/>
            <person name="Wu L."/>
            <person name="Ma J."/>
        </authorList>
    </citation>
    <scope>NUCLEOTIDE SEQUENCE [LARGE SCALE GENOMIC DNA]</scope>
    <source>
        <strain evidence="9">CCUG 59778</strain>
    </source>
</reference>
<dbReference type="InterPro" id="IPR004821">
    <property type="entry name" value="Cyt_trans-like"/>
</dbReference>
<dbReference type="Gene3D" id="3.40.1190.20">
    <property type="match status" value="1"/>
</dbReference>
<evidence type="ECO:0000313" key="9">
    <source>
        <dbReference type="Proteomes" id="UP001596157"/>
    </source>
</evidence>
<dbReference type="Proteomes" id="UP001596157">
    <property type="component" value="Unassembled WGS sequence"/>
</dbReference>
<comment type="pathway">
    <text evidence="1">Bacterial outer membrane biogenesis; LPS core biosynthesis.</text>
</comment>
<evidence type="ECO:0000256" key="1">
    <source>
        <dbReference type="ARBA" id="ARBA00004713"/>
    </source>
</evidence>
<keyword evidence="5" id="KW-0119">Carbohydrate metabolism</keyword>
<dbReference type="GO" id="GO:0016301">
    <property type="term" value="F:kinase activity"/>
    <property type="evidence" value="ECO:0007669"/>
    <property type="project" value="UniProtKB-KW"/>
</dbReference>
<feature type="domain" description="Carbohydrate kinase PfkB" evidence="6">
    <location>
        <begin position="17"/>
        <end position="305"/>
    </location>
</feature>
<proteinExistence type="predicted"/>
<keyword evidence="4" id="KW-0511">Multifunctional enzyme</keyword>
<evidence type="ECO:0000259" key="7">
    <source>
        <dbReference type="Pfam" id="PF01467"/>
    </source>
</evidence>
<feature type="domain" description="Cytidyltransferase-like" evidence="7">
    <location>
        <begin position="357"/>
        <end position="465"/>
    </location>
</feature>
<evidence type="ECO:0000256" key="2">
    <source>
        <dbReference type="ARBA" id="ARBA00022679"/>
    </source>
</evidence>
<dbReference type="Gene3D" id="3.40.50.620">
    <property type="entry name" value="HUPs"/>
    <property type="match status" value="1"/>
</dbReference>
<sequence length="492" mass="51792">MEVDLSALLQRLPGREACVIGDVILDRYERGRSHRLCREAPVPAVELTATDDCPGGAGNTAVNITALGGRATLISAVGHDVDGRTLTAALEAHGVTARLTRSAERTTPFRRRIVVGDRMLLRVDGGTTAALPTAQIHWTEMELRALPETARALVVSDYGCGVVTPRTRSVLVGMRERFELVVVDTKTPAAFAALRPDAVTPDYAEAVALLGLPVLNGDADRAAQVTERGSDLLAATGARSVLVTLGAAGVVLFEPGRPAFRARPPDRSDQTVVGTGDAFAAALTLALSAGADPVAAAELATAAAAGSAVGAAKRVETAVVDPDALRRQWLGTAKVLHPDDLRRWGSDRRAEGRRVVFTNGCFDLVHEGHITLLSQAKALGDVLVVAVNDDESVRALKGEDRPVIDLAGRLRLLSALSCVDHVVAFGGPSPAPLIRAMRPDVFVKGGDYTARTLPEAPLLAELGVEVRLLGHLPGRSTTQIIDQVRSSATDSR</sequence>